<evidence type="ECO:0000313" key="3">
    <source>
        <dbReference type="Proteomes" id="UP001219525"/>
    </source>
</evidence>
<organism evidence="2 3">
    <name type="scientific">Mycena pura</name>
    <dbReference type="NCBI Taxonomy" id="153505"/>
    <lineage>
        <taxon>Eukaryota</taxon>
        <taxon>Fungi</taxon>
        <taxon>Dikarya</taxon>
        <taxon>Basidiomycota</taxon>
        <taxon>Agaricomycotina</taxon>
        <taxon>Agaricomycetes</taxon>
        <taxon>Agaricomycetidae</taxon>
        <taxon>Agaricales</taxon>
        <taxon>Marasmiineae</taxon>
        <taxon>Mycenaceae</taxon>
        <taxon>Mycena</taxon>
    </lineage>
</organism>
<proteinExistence type="predicted"/>
<sequence>MSSPDFSSYIRDSECTKISCHIIVKQANEPTVSQGFIDIPFPSGLLARRGDALCTTFFALRKSLQFFIAASPVPPEFPIGSILYGMHPSAAFIKVATTRAPDFSDSYRHFSNGFRQLGHLLSFRESNDSLLPSSGFNSVHDILAMVPSTAASDYLKPWADIGVSSELHFILLFIFDPADPHMLNVPGLLGMPSPREPSAHERAEDTSISRSHSPSELSSLTTSSAPASPSRHPSPSRLPRGFSPYPPPQDTTVMSICEVQLPDFVKLKPLATPERGGSKTKSLPSLALAFYAMRHVLQGLLLDPENLNGSKSFRLPNGVEQTVSGRQVILAFGWNDTTFDNKRIMYSKAKLIASKQWKGPVPGDDADVEVKNYYETYCGIRYLWAEDGPLTSLPVLDKPLPSLEASGDERCAAELKQTHLSKCTALLSTYTQ</sequence>
<name>A0AAD6V4V3_9AGAR</name>
<dbReference type="EMBL" id="JARJCW010000061">
    <property type="protein sequence ID" value="KAJ7200861.1"/>
    <property type="molecule type" value="Genomic_DNA"/>
</dbReference>
<feature type="region of interest" description="Disordered" evidence="1">
    <location>
        <begin position="192"/>
        <end position="249"/>
    </location>
</feature>
<protein>
    <submittedName>
        <fullName evidence="2">Uncharacterized protein</fullName>
    </submittedName>
</protein>
<reference evidence="2" key="1">
    <citation type="submission" date="2023-03" db="EMBL/GenBank/DDBJ databases">
        <title>Massive genome expansion in bonnet fungi (Mycena s.s.) driven by repeated elements and novel gene families across ecological guilds.</title>
        <authorList>
            <consortium name="Lawrence Berkeley National Laboratory"/>
            <person name="Harder C.B."/>
            <person name="Miyauchi S."/>
            <person name="Viragh M."/>
            <person name="Kuo A."/>
            <person name="Thoen E."/>
            <person name="Andreopoulos B."/>
            <person name="Lu D."/>
            <person name="Skrede I."/>
            <person name="Drula E."/>
            <person name="Henrissat B."/>
            <person name="Morin E."/>
            <person name="Kohler A."/>
            <person name="Barry K."/>
            <person name="LaButti K."/>
            <person name="Morin E."/>
            <person name="Salamov A."/>
            <person name="Lipzen A."/>
            <person name="Mereny Z."/>
            <person name="Hegedus B."/>
            <person name="Baldrian P."/>
            <person name="Stursova M."/>
            <person name="Weitz H."/>
            <person name="Taylor A."/>
            <person name="Grigoriev I.V."/>
            <person name="Nagy L.G."/>
            <person name="Martin F."/>
            <person name="Kauserud H."/>
        </authorList>
    </citation>
    <scope>NUCLEOTIDE SEQUENCE</scope>
    <source>
        <strain evidence="2">9144</strain>
    </source>
</reference>
<accession>A0AAD6V4V3</accession>
<feature type="compositionally biased region" description="Low complexity" evidence="1">
    <location>
        <begin position="209"/>
        <end position="240"/>
    </location>
</feature>
<evidence type="ECO:0000256" key="1">
    <source>
        <dbReference type="SAM" id="MobiDB-lite"/>
    </source>
</evidence>
<dbReference type="AlphaFoldDB" id="A0AAD6V4V3"/>
<evidence type="ECO:0000313" key="2">
    <source>
        <dbReference type="EMBL" id="KAJ7200861.1"/>
    </source>
</evidence>
<feature type="compositionally biased region" description="Basic and acidic residues" evidence="1">
    <location>
        <begin position="197"/>
        <end position="207"/>
    </location>
</feature>
<comment type="caution">
    <text evidence="2">The sequence shown here is derived from an EMBL/GenBank/DDBJ whole genome shotgun (WGS) entry which is preliminary data.</text>
</comment>
<dbReference type="Proteomes" id="UP001219525">
    <property type="component" value="Unassembled WGS sequence"/>
</dbReference>
<keyword evidence="3" id="KW-1185">Reference proteome</keyword>
<gene>
    <name evidence="2" type="ORF">GGX14DRAFT_571867</name>
</gene>